<dbReference type="Proteomes" id="UP000326500">
    <property type="component" value="Unassembled WGS sequence"/>
</dbReference>
<sequence>MPSPARAYCTRCRETPSVDMAKVEAVLCDDLSEEGFRSIANIIS</sequence>
<gene>
    <name evidence="1" type="ORF">SAMN04488571_101315</name>
</gene>
<protein>
    <submittedName>
        <fullName evidence="1">Uncharacterized protein</fullName>
    </submittedName>
</protein>
<evidence type="ECO:0000313" key="2">
    <source>
        <dbReference type="Proteomes" id="UP000326500"/>
    </source>
</evidence>
<dbReference type="EMBL" id="FNFT01000001">
    <property type="protein sequence ID" value="SDJ87042.1"/>
    <property type="molecule type" value="Genomic_DNA"/>
</dbReference>
<keyword evidence="2" id="KW-1185">Reference proteome</keyword>
<proteinExistence type="predicted"/>
<evidence type="ECO:0000313" key="1">
    <source>
        <dbReference type="EMBL" id="SDJ87042.1"/>
    </source>
</evidence>
<dbReference type="AlphaFoldDB" id="A0A1G8X8V6"/>
<accession>A0A1G8X8V6</accession>
<name>A0A1G8X8V6_9EURY</name>
<organism evidence="1 2">
    <name type="scientific">Methanoculleus thermophilus</name>
    <dbReference type="NCBI Taxonomy" id="2200"/>
    <lineage>
        <taxon>Archaea</taxon>
        <taxon>Methanobacteriati</taxon>
        <taxon>Methanobacteriota</taxon>
        <taxon>Stenosarchaea group</taxon>
        <taxon>Methanomicrobia</taxon>
        <taxon>Methanomicrobiales</taxon>
        <taxon>Methanomicrobiaceae</taxon>
        <taxon>Methanoculleus</taxon>
    </lineage>
</organism>
<reference evidence="1 2" key="1">
    <citation type="submission" date="2016-10" db="EMBL/GenBank/DDBJ databases">
        <authorList>
            <person name="Varghese N."/>
            <person name="Submissions S."/>
        </authorList>
    </citation>
    <scope>NUCLEOTIDE SEQUENCE [LARGE SCALE GENOMIC DNA]</scope>
    <source>
        <strain evidence="1 2">DSM 2373</strain>
    </source>
</reference>